<keyword evidence="1" id="KW-1015">Disulfide bond</keyword>
<dbReference type="Pfam" id="PF00147">
    <property type="entry name" value="Fibrinogen_C"/>
    <property type="match status" value="1"/>
</dbReference>
<reference evidence="5" key="1">
    <citation type="journal article" date="2020" name="Nat. Ecol. Evol.">
        <title>Deeply conserved synteny resolves early events in vertebrate evolution.</title>
        <authorList>
            <person name="Simakov O."/>
            <person name="Marletaz F."/>
            <person name="Yue J.X."/>
            <person name="O'Connell B."/>
            <person name="Jenkins J."/>
            <person name="Brandt A."/>
            <person name="Calef R."/>
            <person name="Tung C.H."/>
            <person name="Huang T.K."/>
            <person name="Schmutz J."/>
            <person name="Satoh N."/>
            <person name="Yu J.K."/>
            <person name="Putnam N.H."/>
            <person name="Green R.E."/>
            <person name="Rokhsar D.S."/>
        </authorList>
    </citation>
    <scope>NUCLEOTIDE SEQUENCE [LARGE SCALE GENOMIC DNA]</scope>
    <source>
        <strain evidence="5">S238N-H82</strain>
    </source>
</reference>
<organism evidence="5 6">
    <name type="scientific">Branchiostoma floridae</name>
    <name type="common">Florida lancelet</name>
    <name type="synonym">Amphioxus</name>
    <dbReference type="NCBI Taxonomy" id="7739"/>
    <lineage>
        <taxon>Eukaryota</taxon>
        <taxon>Metazoa</taxon>
        <taxon>Chordata</taxon>
        <taxon>Cephalochordata</taxon>
        <taxon>Leptocardii</taxon>
        <taxon>Amphioxiformes</taxon>
        <taxon>Branchiostomatidae</taxon>
        <taxon>Branchiostoma</taxon>
    </lineage>
</organism>
<dbReference type="GO" id="GO:0005615">
    <property type="term" value="C:extracellular space"/>
    <property type="evidence" value="ECO:0000318"/>
    <property type="project" value="GO_Central"/>
</dbReference>
<dbReference type="Proteomes" id="UP000001554">
    <property type="component" value="Chromosome 10"/>
</dbReference>
<evidence type="ECO:0000256" key="2">
    <source>
        <dbReference type="SAM" id="MobiDB-lite"/>
    </source>
</evidence>
<dbReference type="PANTHER" id="PTHR19143:SF459">
    <property type="entry name" value="FIBRINOGEN C-TERMINAL DOMAIN-CONTAINING PROTEIN"/>
    <property type="match status" value="1"/>
</dbReference>
<sequence>MPGDQQQSQTSDNAGSTPMQLQQPQTDWRSIADAAANRTYQGEASGRGVLCSFIRSHRSCMIAGIAVMLSLVGVGLAPLTFINKEHREFRQTLCSFPRRSLSADGPESGGLPPVRSDPTGRRRAKRAANCLTLPFGGCPQGAPEMPGVGGPVGPSGRDGRDGIPGPAGPPGPPGPPASSGPCSQPGPPGLPGPEGPPGSNGSDGRDGFPGPPGSCDCDSNAVSLKDCDDVYKAGHTTSSVYTIQPDANGASFRVYCEMEAGAGGWTVLQKRFDGSVDFVNDWESYKNGFGDLSGEFWLGNDKIYQISNEKVYLLRIDLENWSSETVYAEYDRFYIEDEAAKYRLHVGAYSGTDGDGGYGLSFHDGDRFSTHDQDNDDRLGHNCATVHGGHGGWWYNRCDTVNLNQPYKHGGGGSEAHGIEWWAWTAHRNSIKSSVMKIRPAP</sequence>
<dbReference type="InterPro" id="IPR002181">
    <property type="entry name" value="Fibrinogen_a/b/g_C_dom"/>
</dbReference>
<dbReference type="CDD" id="cd00087">
    <property type="entry name" value="FReD"/>
    <property type="match status" value="1"/>
</dbReference>
<evidence type="ECO:0000256" key="1">
    <source>
        <dbReference type="ARBA" id="ARBA00023157"/>
    </source>
</evidence>
<accession>A0A9J7N4V2</accession>
<dbReference type="PROSITE" id="PS51406">
    <property type="entry name" value="FIBRINOGEN_C_2"/>
    <property type="match status" value="1"/>
</dbReference>
<feature type="domain" description="Fibrinogen C-terminal" evidence="4">
    <location>
        <begin position="218"/>
        <end position="442"/>
    </location>
</feature>
<evidence type="ECO:0000256" key="3">
    <source>
        <dbReference type="SAM" id="Phobius"/>
    </source>
</evidence>
<dbReference type="FunFam" id="3.90.215.10:FF:000001">
    <property type="entry name" value="Tenascin isoform 1"/>
    <property type="match status" value="1"/>
</dbReference>
<dbReference type="SMART" id="SM00186">
    <property type="entry name" value="FBG"/>
    <property type="match status" value="1"/>
</dbReference>
<feature type="region of interest" description="Disordered" evidence="2">
    <location>
        <begin position="1"/>
        <end position="26"/>
    </location>
</feature>
<dbReference type="KEGG" id="bfo:118425083"/>
<dbReference type="AlphaFoldDB" id="A0A9J7N4V2"/>
<feature type="transmembrane region" description="Helical" evidence="3">
    <location>
        <begin position="60"/>
        <end position="82"/>
    </location>
</feature>
<feature type="compositionally biased region" description="Pro residues" evidence="2">
    <location>
        <begin position="166"/>
        <end position="196"/>
    </location>
</feature>
<proteinExistence type="predicted"/>
<keyword evidence="3" id="KW-1133">Transmembrane helix</keyword>
<dbReference type="InterPro" id="IPR014716">
    <property type="entry name" value="Fibrinogen_a/b/g_C_1"/>
</dbReference>
<dbReference type="SUPFAM" id="SSF56496">
    <property type="entry name" value="Fibrinogen C-terminal domain-like"/>
    <property type="match status" value="1"/>
</dbReference>
<keyword evidence="5" id="KW-1185">Reference proteome</keyword>
<keyword evidence="3" id="KW-0472">Membrane</keyword>
<feature type="region of interest" description="Disordered" evidence="2">
    <location>
        <begin position="140"/>
        <end position="214"/>
    </location>
</feature>
<dbReference type="RefSeq" id="XP_035689794.1">
    <property type="nucleotide sequence ID" value="XM_035833901.1"/>
</dbReference>
<name>A0A9J7N4V2_BRAFL</name>
<dbReference type="InterPro" id="IPR036056">
    <property type="entry name" value="Fibrinogen-like_C"/>
</dbReference>
<dbReference type="PANTHER" id="PTHR19143">
    <property type="entry name" value="FIBRINOGEN/TENASCIN/ANGIOPOEITIN"/>
    <property type="match status" value="1"/>
</dbReference>
<evidence type="ECO:0000313" key="5">
    <source>
        <dbReference type="Proteomes" id="UP000001554"/>
    </source>
</evidence>
<dbReference type="OrthoDB" id="7735550at2759"/>
<feature type="region of interest" description="Disordered" evidence="2">
    <location>
        <begin position="98"/>
        <end position="124"/>
    </location>
</feature>
<dbReference type="GeneID" id="118425083"/>
<gene>
    <name evidence="6" type="primary">LOC118425083</name>
</gene>
<dbReference type="Gene3D" id="3.90.215.10">
    <property type="entry name" value="Gamma Fibrinogen, chain A, domain 1"/>
    <property type="match status" value="1"/>
</dbReference>
<protein>
    <submittedName>
        <fullName evidence="6">Ficolin-2-like</fullName>
    </submittedName>
</protein>
<dbReference type="InterPro" id="IPR050373">
    <property type="entry name" value="Fibrinogen_C-term_domain"/>
</dbReference>
<dbReference type="NCBIfam" id="NF040941">
    <property type="entry name" value="GGGWT_bact"/>
    <property type="match status" value="1"/>
</dbReference>
<evidence type="ECO:0000259" key="4">
    <source>
        <dbReference type="PROSITE" id="PS51406"/>
    </source>
</evidence>
<evidence type="ECO:0000313" key="6">
    <source>
        <dbReference type="RefSeq" id="XP_035689794.1"/>
    </source>
</evidence>
<reference evidence="6" key="2">
    <citation type="submission" date="2025-08" db="UniProtKB">
        <authorList>
            <consortium name="RefSeq"/>
        </authorList>
    </citation>
    <scope>IDENTIFICATION</scope>
    <source>
        <strain evidence="6">S238N-H82</strain>
        <tissue evidence="6">Testes</tissue>
    </source>
</reference>
<keyword evidence="3" id="KW-0812">Transmembrane</keyword>